<sequence length="726" mass="81641">MEIKLNGKNLKLLTSQMSITELETLCELAGVGLININVSSGEILLNNALTKLAGYEPGELPHSVNTKMMLTCEEDQPLMETHLQRLITGEADYYHAEYRMIRKDSSLVWISEHMAVAQRDKTGKIVRLIGLSSDMSREKWLEEQNVLLEEDNRKIALNSPHAQLEDQNRMLRAANRSARMIVGGFNQDYEKVLKNALQILGESILADRVQVWRNCVRDDKLFTFHRVEWTRIAPSRFAGTDERIDYADLFPKWTEYRLKPTSEWDVLLENAVSTNYKDETLGSLMILPLFLNGEFWGTIEFDFLNEGRTHTADEREIMSAGALVIASSISRNEAFGKLNADREDALESSKAKGDFLSRMSHEIRTPMNAVIGMTELALRARDEEQRKDHLLKVKDASTQLLQLLNDILDMSKIEADKLELENAPFNFEKMVERIGSIMNVRMGEKVQHYETAMNGLPSRLLIGDELRLSQVIMNLIGNANKFTPDGGTITLQVDNTPVDDNHSCLRVAVIDTGIGVAEDQMDSLFDSFEQADGSISRRFGGSGLGLSICKRLIEMMDGKIWIESTPGEGSSFIFEIPVAWGSPLVDEQEETTKSKDRTYHWQNKLVLIAEDIKINQEIIAHLLAETGASFDVAENGKEALTYIESAKTLPDLVLMDIQMPEMDGLEATTLIRQLPGADKDSLPIVAMTANAFNEDVRRSLVAGMNAHLSKPLEINKFFSTLADYLD</sequence>
<evidence type="ECO:0000259" key="10">
    <source>
        <dbReference type="PROSITE" id="PS50109"/>
    </source>
</evidence>
<dbReference type="InterPro" id="IPR013655">
    <property type="entry name" value="PAS_fold_3"/>
</dbReference>
<dbReference type="PROSITE" id="PS50113">
    <property type="entry name" value="PAC"/>
    <property type="match status" value="1"/>
</dbReference>
<dbReference type="InterPro" id="IPR001610">
    <property type="entry name" value="PAC"/>
</dbReference>
<dbReference type="CDD" id="cd00082">
    <property type="entry name" value="HisKA"/>
    <property type="match status" value="1"/>
</dbReference>
<keyword evidence="5" id="KW-0808">Transferase</keyword>
<evidence type="ECO:0000256" key="3">
    <source>
        <dbReference type="ARBA" id="ARBA00018672"/>
    </source>
</evidence>
<dbReference type="Gene3D" id="3.30.450.40">
    <property type="match status" value="1"/>
</dbReference>
<gene>
    <name evidence="13" type="ORF">NK118_12280</name>
</gene>
<dbReference type="SUPFAM" id="SSF55781">
    <property type="entry name" value="GAF domain-like"/>
    <property type="match status" value="1"/>
</dbReference>
<feature type="domain" description="Response regulatory" evidence="11">
    <location>
        <begin position="605"/>
        <end position="725"/>
    </location>
</feature>
<evidence type="ECO:0000259" key="12">
    <source>
        <dbReference type="PROSITE" id="PS50113"/>
    </source>
</evidence>
<dbReference type="InterPro" id="IPR000700">
    <property type="entry name" value="PAS-assoc_C"/>
</dbReference>
<evidence type="ECO:0000313" key="14">
    <source>
        <dbReference type="Proteomes" id="UP001523565"/>
    </source>
</evidence>
<dbReference type="InterPro" id="IPR011006">
    <property type="entry name" value="CheY-like_superfamily"/>
</dbReference>
<reference evidence="13 14" key="1">
    <citation type="journal article" date="2022" name="Genome Biol. Evol.">
        <title>Host diet, physiology and behaviors set the stage for Lachnospiraceae cladogenesis.</title>
        <authorList>
            <person name="Vera-Ponce De Leon A."/>
            <person name="Schneider M."/>
            <person name="Jahnes B.C."/>
            <person name="Sadowski V."/>
            <person name="Camuy-Velez L.A."/>
            <person name="Duan J."/>
            <person name="Sabree Z.L."/>
        </authorList>
    </citation>
    <scope>NUCLEOTIDE SEQUENCE [LARGE SCALE GENOMIC DNA]</scope>
    <source>
        <strain evidence="13 14">PAL227</strain>
    </source>
</reference>
<accession>A0ABT1EK06</accession>
<protein>
    <recommendedName>
        <fullName evidence="3">Stage 0 sporulation protein A homolog</fullName>
        <ecNumber evidence="2">2.7.13.3</ecNumber>
    </recommendedName>
</protein>
<dbReference type="SUPFAM" id="SSF55874">
    <property type="entry name" value="ATPase domain of HSP90 chaperone/DNA topoisomerase II/histidine kinase"/>
    <property type="match status" value="1"/>
</dbReference>
<evidence type="ECO:0000256" key="8">
    <source>
        <dbReference type="ARBA" id="ARBA00024867"/>
    </source>
</evidence>
<dbReference type="Pfam" id="PF00072">
    <property type="entry name" value="Response_reg"/>
    <property type="match status" value="1"/>
</dbReference>
<dbReference type="EC" id="2.7.13.3" evidence="2"/>
<comment type="caution">
    <text evidence="13">The sequence shown here is derived from an EMBL/GenBank/DDBJ whole genome shotgun (WGS) entry which is preliminary data.</text>
</comment>
<comment type="function">
    <text evidence="8">May play the central regulatory role in sporulation. It may be an element of the effector pathway responsible for the activation of sporulation genes in response to nutritional stress. Spo0A may act in concert with spo0H (a sigma factor) to control the expression of some genes that are critical to the sporulation process.</text>
</comment>
<dbReference type="InterPro" id="IPR036097">
    <property type="entry name" value="HisK_dim/P_sf"/>
</dbReference>
<feature type="domain" description="Histidine kinase" evidence="10">
    <location>
        <begin position="358"/>
        <end position="580"/>
    </location>
</feature>
<dbReference type="InterPro" id="IPR001789">
    <property type="entry name" value="Sig_transdc_resp-reg_receiver"/>
</dbReference>
<feature type="domain" description="PAC" evidence="12">
    <location>
        <begin position="94"/>
        <end position="147"/>
    </location>
</feature>
<dbReference type="Pfam" id="PF08447">
    <property type="entry name" value="PAS_3"/>
    <property type="match status" value="1"/>
</dbReference>
<keyword evidence="4 9" id="KW-0597">Phosphoprotein</keyword>
<dbReference type="CDD" id="cd17546">
    <property type="entry name" value="REC_hyHK_CKI1_RcsC-like"/>
    <property type="match status" value="1"/>
</dbReference>
<keyword evidence="13" id="KW-0067">ATP-binding</keyword>
<dbReference type="InterPro" id="IPR003594">
    <property type="entry name" value="HATPase_dom"/>
</dbReference>
<dbReference type="InterPro" id="IPR003661">
    <property type="entry name" value="HisK_dim/P_dom"/>
</dbReference>
<proteinExistence type="predicted"/>
<dbReference type="Pfam" id="PF02518">
    <property type="entry name" value="HATPase_c"/>
    <property type="match status" value="1"/>
</dbReference>
<dbReference type="SMART" id="SM00388">
    <property type="entry name" value="HisKA"/>
    <property type="match status" value="1"/>
</dbReference>
<dbReference type="InterPro" id="IPR004358">
    <property type="entry name" value="Sig_transdc_His_kin-like_C"/>
</dbReference>
<evidence type="ECO:0000259" key="11">
    <source>
        <dbReference type="PROSITE" id="PS50110"/>
    </source>
</evidence>
<evidence type="ECO:0000313" key="13">
    <source>
        <dbReference type="EMBL" id="MCP1111028.1"/>
    </source>
</evidence>
<dbReference type="SMART" id="SM00387">
    <property type="entry name" value="HATPase_c"/>
    <property type="match status" value="1"/>
</dbReference>
<dbReference type="RefSeq" id="WP_262069909.1">
    <property type="nucleotide sequence ID" value="NZ_JAMXOC010000022.1"/>
</dbReference>
<comment type="catalytic activity">
    <reaction evidence="1">
        <text>ATP + protein L-histidine = ADP + protein N-phospho-L-histidine.</text>
        <dbReference type="EC" id="2.7.13.3"/>
    </reaction>
</comment>
<name>A0ABT1EK06_9FIRM</name>
<dbReference type="PANTHER" id="PTHR45339">
    <property type="entry name" value="HYBRID SIGNAL TRANSDUCTION HISTIDINE KINASE J"/>
    <property type="match status" value="1"/>
</dbReference>
<evidence type="ECO:0000256" key="5">
    <source>
        <dbReference type="ARBA" id="ARBA00022679"/>
    </source>
</evidence>
<dbReference type="Gene3D" id="3.30.565.10">
    <property type="entry name" value="Histidine kinase-like ATPase, C-terminal domain"/>
    <property type="match status" value="1"/>
</dbReference>
<dbReference type="InterPro" id="IPR029016">
    <property type="entry name" value="GAF-like_dom_sf"/>
</dbReference>
<dbReference type="GO" id="GO:0005524">
    <property type="term" value="F:ATP binding"/>
    <property type="evidence" value="ECO:0007669"/>
    <property type="project" value="UniProtKB-KW"/>
</dbReference>
<dbReference type="Gene3D" id="3.30.450.20">
    <property type="entry name" value="PAS domain"/>
    <property type="match status" value="1"/>
</dbReference>
<dbReference type="SMART" id="SM00448">
    <property type="entry name" value="REC"/>
    <property type="match status" value="1"/>
</dbReference>
<evidence type="ECO:0000256" key="1">
    <source>
        <dbReference type="ARBA" id="ARBA00000085"/>
    </source>
</evidence>
<dbReference type="InterPro" id="IPR036890">
    <property type="entry name" value="HATPase_C_sf"/>
</dbReference>
<evidence type="ECO:0000256" key="2">
    <source>
        <dbReference type="ARBA" id="ARBA00012438"/>
    </source>
</evidence>
<dbReference type="EMBL" id="JAMZFV010000022">
    <property type="protein sequence ID" value="MCP1111028.1"/>
    <property type="molecule type" value="Genomic_DNA"/>
</dbReference>
<keyword evidence="7" id="KW-0902">Two-component regulatory system</keyword>
<dbReference type="InterPro" id="IPR003018">
    <property type="entry name" value="GAF"/>
</dbReference>
<dbReference type="SUPFAM" id="SSF55785">
    <property type="entry name" value="PYP-like sensor domain (PAS domain)"/>
    <property type="match status" value="1"/>
</dbReference>
<dbReference type="SUPFAM" id="SSF52172">
    <property type="entry name" value="CheY-like"/>
    <property type="match status" value="1"/>
</dbReference>
<keyword evidence="14" id="KW-1185">Reference proteome</keyword>
<evidence type="ECO:0000256" key="9">
    <source>
        <dbReference type="PROSITE-ProRule" id="PRU00169"/>
    </source>
</evidence>
<organism evidence="13 14">
    <name type="scientific">Ohessyouella blattaphilus</name>
    <dbReference type="NCBI Taxonomy" id="2949333"/>
    <lineage>
        <taxon>Bacteria</taxon>
        <taxon>Bacillati</taxon>
        <taxon>Bacillota</taxon>
        <taxon>Clostridia</taxon>
        <taxon>Lachnospirales</taxon>
        <taxon>Lachnospiraceae</taxon>
        <taxon>Ohessyouella</taxon>
    </lineage>
</organism>
<dbReference type="Proteomes" id="UP001523565">
    <property type="component" value="Unassembled WGS sequence"/>
</dbReference>
<dbReference type="SMART" id="SM00065">
    <property type="entry name" value="GAF"/>
    <property type="match status" value="1"/>
</dbReference>
<evidence type="ECO:0000256" key="7">
    <source>
        <dbReference type="ARBA" id="ARBA00023012"/>
    </source>
</evidence>
<feature type="modified residue" description="4-aspartylphosphate" evidence="9">
    <location>
        <position position="656"/>
    </location>
</feature>
<dbReference type="PANTHER" id="PTHR45339:SF3">
    <property type="entry name" value="HISTIDINE KINASE"/>
    <property type="match status" value="1"/>
</dbReference>
<keyword evidence="13" id="KW-0547">Nucleotide-binding</keyword>
<evidence type="ECO:0000256" key="4">
    <source>
        <dbReference type="ARBA" id="ARBA00022553"/>
    </source>
</evidence>
<dbReference type="InterPro" id="IPR035965">
    <property type="entry name" value="PAS-like_dom_sf"/>
</dbReference>
<evidence type="ECO:0000256" key="6">
    <source>
        <dbReference type="ARBA" id="ARBA00022777"/>
    </source>
</evidence>
<dbReference type="Gene3D" id="1.10.287.130">
    <property type="match status" value="1"/>
</dbReference>
<dbReference type="SMART" id="SM00086">
    <property type="entry name" value="PAC"/>
    <property type="match status" value="1"/>
</dbReference>
<dbReference type="CDD" id="cd16922">
    <property type="entry name" value="HATPase_EvgS-ArcB-TorS-like"/>
    <property type="match status" value="1"/>
</dbReference>
<dbReference type="Gene3D" id="3.40.50.2300">
    <property type="match status" value="1"/>
</dbReference>
<dbReference type="SUPFAM" id="SSF47384">
    <property type="entry name" value="Homodimeric domain of signal transducing histidine kinase"/>
    <property type="match status" value="1"/>
</dbReference>
<dbReference type="InterPro" id="IPR005467">
    <property type="entry name" value="His_kinase_dom"/>
</dbReference>
<keyword evidence="6" id="KW-0418">Kinase</keyword>
<dbReference type="Pfam" id="PF00512">
    <property type="entry name" value="HisKA"/>
    <property type="match status" value="1"/>
</dbReference>
<dbReference type="PROSITE" id="PS50110">
    <property type="entry name" value="RESPONSE_REGULATORY"/>
    <property type="match status" value="1"/>
</dbReference>
<dbReference type="PROSITE" id="PS50109">
    <property type="entry name" value="HIS_KIN"/>
    <property type="match status" value="1"/>
</dbReference>
<dbReference type="PRINTS" id="PR00344">
    <property type="entry name" value="BCTRLSENSOR"/>
</dbReference>